<evidence type="ECO:0000313" key="2">
    <source>
        <dbReference type="EMBL" id="MXP00166.1"/>
    </source>
</evidence>
<name>A0A6I4TVD0_9SPHN</name>
<accession>A0A6I4TVD0</accession>
<protein>
    <submittedName>
        <fullName evidence="2">Uncharacterized protein</fullName>
    </submittedName>
</protein>
<feature type="compositionally biased region" description="Basic and acidic residues" evidence="1">
    <location>
        <begin position="100"/>
        <end position="109"/>
    </location>
</feature>
<dbReference type="RefSeq" id="WP_161391894.1">
    <property type="nucleotide sequence ID" value="NZ_JBHSCP010000002.1"/>
</dbReference>
<evidence type="ECO:0000313" key="3">
    <source>
        <dbReference type="Proteomes" id="UP000469430"/>
    </source>
</evidence>
<keyword evidence="3" id="KW-1185">Reference proteome</keyword>
<organism evidence="2 3">
    <name type="scientific">Croceibacterium xixiisoli</name>
    <dbReference type="NCBI Taxonomy" id="1476466"/>
    <lineage>
        <taxon>Bacteria</taxon>
        <taxon>Pseudomonadati</taxon>
        <taxon>Pseudomonadota</taxon>
        <taxon>Alphaproteobacteria</taxon>
        <taxon>Sphingomonadales</taxon>
        <taxon>Erythrobacteraceae</taxon>
        <taxon>Croceibacterium</taxon>
    </lineage>
</organism>
<dbReference type="Proteomes" id="UP000469430">
    <property type="component" value="Unassembled WGS sequence"/>
</dbReference>
<dbReference type="OrthoDB" id="7427177at2"/>
<proteinExistence type="predicted"/>
<reference evidence="2 3" key="1">
    <citation type="submission" date="2019-12" db="EMBL/GenBank/DDBJ databases">
        <title>Genomic-based taxomic classification of the family Erythrobacteraceae.</title>
        <authorList>
            <person name="Xu L."/>
        </authorList>
    </citation>
    <scope>NUCLEOTIDE SEQUENCE [LARGE SCALE GENOMIC DNA]</scope>
    <source>
        <strain evidence="2 3">S36</strain>
    </source>
</reference>
<feature type="compositionally biased region" description="Basic and acidic residues" evidence="1">
    <location>
        <begin position="1"/>
        <end position="25"/>
    </location>
</feature>
<evidence type="ECO:0000256" key="1">
    <source>
        <dbReference type="SAM" id="MobiDB-lite"/>
    </source>
</evidence>
<comment type="caution">
    <text evidence="2">The sequence shown here is derived from an EMBL/GenBank/DDBJ whole genome shotgun (WGS) entry which is preliminary data.</text>
</comment>
<dbReference type="AlphaFoldDB" id="A0A6I4TVD0"/>
<gene>
    <name evidence="2" type="ORF">GRI97_14325</name>
</gene>
<sequence>MNEDPRTIPAEPRDQDDAPELHNSEQEDEEAQAQTIADEARHGERAAPSPLDSSKSSEGGEVMDDASQDLIDLMRDMEQSGQIDMRAYRGEPNMDDEDETYGKKNADED</sequence>
<feature type="region of interest" description="Disordered" evidence="1">
    <location>
        <begin position="1"/>
        <end position="109"/>
    </location>
</feature>
<dbReference type="EMBL" id="WTYJ01000003">
    <property type="protein sequence ID" value="MXP00166.1"/>
    <property type="molecule type" value="Genomic_DNA"/>
</dbReference>